<keyword evidence="3" id="KW-1185">Reference proteome</keyword>
<dbReference type="InterPro" id="IPR013249">
    <property type="entry name" value="RNA_pol_sigma70_r4_t2"/>
</dbReference>
<evidence type="ECO:0000259" key="1">
    <source>
        <dbReference type="Pfam" id="PF08281"/>
    </source>
</evidence>
<evidence type="ECO:0000313" key="2">
    <source>
        <dbReference type="EMBL" id="MBW4330249.1"/>
    </source>
</evidence>
<dbReference type="RefSeq" id="WP_219237347.1">
    <property type="nucleotide sequence ID" value="NZ_JAHWZX010000003.1"/>
</dbReference>
<reference evidence="2 3" key="1">
    <citation type="submission" date="2021-07" db="EMBL/GenBank/DDBJ databases">
        <title>Stakelama flava sp. nov., a novel endophytic bacterium isolated from branch of Kandelia candel.</title>
        <authorList>
            <person name="Tuo L."/>
        </authorList>
    </citation>
    <scope>NUCLEOTIDE SEQUENCE [LARGE SCALE GENOMIC DNA]</scope>
    <source>
        <strain evidence="2 3">CBK3Z-3</strain>
    </source>
</reference>
<dbReference type="Proteomes" id="UP001197214">
    <property type="component" value="Unassembled WGS sequence"/>
</dbReference>
<dbReference type="EMBL" id="JAHWZX010000003">
    <property type="protein sequence ID" value="MBW4330249.1"/>
    <property type="molecule type" value="Genomic_DNA"/>
</dbReference>
<sequence>MDDDLNRRYNNALDLLPPLTRAVFLLSRVDDLAYADIAWRCGIDTAEVQLRLADALFGIGRALNGHVTIAMRVRGELLIWRAACARYRLRRRHWRLGRCYREAQARLYPRDTWHRWFANKIKSLIR</sequence>
<organism evidence="2 3">
    <name type="scientific">Stakelama flava</name>
    <dbReference type="NCBI Taxonomy" id="2860338"/>
    <lineage>
        <taxon>Bacteria</taxon>
        <taxon>Pseudomonadati</taxon>
        <taxon>Pseudomonadota</taxon>
        <taxon>Alphaproteobacteria</taxon>
        <taxon>Sphingomonadales</taxon>
        <taxon>Sphingomonadaceae</taxon>
        <taxon>Stakelama</taxon>
    </lineage>
</organism>
<protein>
    <submittedName>
        <fullName evidence="2">Sigma-70 region 4 domain-containing protein</fullName>
    </submittedName>
</protein>
<comment type="caution">
    <text evidence="2">The sequence shown here is derived from an EMBL/GenBank/DDBJ whole genome shotgun (WGS) entry which is preliminary data.</text>
</comment>
<accession>A0ABS6XJ59</accession>
<gene>
    <name evidence="2" type="ORF">KY084_05095</name>
</gene>
<dbReference type="Pfam" id="PF08281">
    <property type="entry name" value="Sigma70_r4_2"/>
    <property type="match status" value="1"/>
</dbReference>
<proteinExistence type="predicted"/>
<name>A0ABS6XJ59_9SPHN</name>
<feature type="domain" description="RNA polymerase sigma factor 70 region 4 type 2" evidence="1">
    <location>
        <begin position="10"/>
        <end position="55"/>
    </location>
</feature>
<evidence type="ECO:0000313" key="3">
    <source>
        <dbReference type="Proteomes" id="UP001197214"/>
    </source>
</evidence>